<name>A0AAV4UN11_CAEEX</name>
<proteinExistence type="predicted"/>
<keyword evidence="1" id="KW-0812">Transmembrane</keyword>
<evidence type="ECO:0000313" key="2">
    <source>
        <dbReference type="EMBL" id="GIY59332.1"/>
    </source>
</evidence>
<evidence type="ECO:0000313" key="3">
    <source>
        <dbReference type="Proteomes" id="UP001054945"/>
    </source>
</evidence>
<organism evidence="2 3">
    <name type="scientific">Caerostris extrusa</name>
    <name type="common">Bark spider</name>
    <name type="synonym">Caerostris bankana</name>
    <dbReference type="NCBI Taxonomy" id="172846"/>
    <lineage>
        <taxon>Eukaryota</taxon>
        <taxon>Metazoa</taxon>
        <taxon>Ecdysozoa</taxon>
        <taxon>Arthropoda</taxon>
        <taxon>Chelicerata</taxon>
        <taxon>Arachnida</taxon>
        <taxon>Araneae</taxon>
        <taxon>Araneomorphae</taxon>
        <taxon>Entelegynae</taxon>
        <taxon>Araneoidea</taxon>
        <taxon>Araneidae</taxon>
        <taxon>Caerostris</taxon>
    </lineage>
</organism>
<feature type="transmembrane region" description="Helical" evidence="1">
    <location>
        <begin position="43"/>
        <end position="63"/>
    </location>
</feature>
<keyword evidence="3" id="KW-1185">Reference proteome</keyword>
<keyword evidence="1" id="KW-1133">Transmembrane helix</keyword>
<protein>
    <submittedName>
        <fullName evidence="2">Uncharacterized protein</fullName>
    </submittedName>
</protein>
<reference evidence="2 3" key="1">
    <citation type="submission" date="2021-06" db="EMBL/GenBank/DDBJ databases">
        <title>Caerostris extrusa draft genome.</title>
        <authorList>
            <person name="Kono N."/>
            <person name="Arakawa K."/>
        </authorList>
    </citation>
    <scope>NUCLEOTIDE SEQUENCE [LARGE SCALE GENOMIC DNA]</scope>
</reference>
<keyword evidence="1" id="KW-0472">Membrane</keyword>
<evidence type="ECO:0000256" key="1">
    <source>
        <dbReference type="SAM" id="Phobius"/>
    </source>
</evidence>
<comment type="caution">
    <text evidence="2">The sequence shown here is derived from an EMBL/GenBank/DDBJ whole genome shotgun (WGS) entry which is preliminary data.</text>
</comment>
<accession>A0AAV4UN11</accession>
<gene>
    <name evidence="2" type="ORF">CEXT_405681</name>
</gene>
<sequence>MAQCRLQPRLPPPLSYVPEFWLSCHDAAIQVEGRLIERKMNSIGTAFLLAIVVSTAVASRSFYTAAVFEHTGLASKNYSTGAKVAKESLFLQKSSRSRRF</sequence>
<dbReference type="AlphaFoldDB" id="A0AAV4UN11"/>
<dbReference type="Proteomes" id="UP001054945">
    <property type="component" value="Unassembled WGS sequence"/>
</dbReference>
<dbReference type="EMBL" id="BPLR01013198">
    <property type="protein sequence ID" value="GIY59332.1"/>
    <property type="molecule type" value="Genomic_DNA"/>
</dbReference>